<keyword evidence="3" id="KW-1185">Reference proteome</keyword>
<reference evidence="2 3" key="1">
    <citation type="submission" date="2013-09" db="EMBL/GenBank/DDBJ databases">
        <authorList>
            <person name="Zeng Z."/>
            <person name="Chen C."/>
        </authorList>
    </citation>
    <scope>NUCLEOTIDE SEQUENCE [LARGE SCALE GENOMIC DNA]</scope>
    <source>
        <strain evidence="2 3">F44-8</strain>
    </source>
</reference>
<keyword evidence="1" id="KW-0732">Signal</keyword>
<dbReference type="STRING" id="1406840.Q763_16390"/>
<dbReference type="PROSITE" id="PS51257">
    <property type="entry name" value="PROKAR_LIPOPROTEIN"/>
    <property type="match status" value="1"/>
</dbReference>
<dbReference type="EMBL" id="JRLV01000025">
    <property type="protein sequence ID" value="KGO78861.1"/>
    <property type="molecule type" value="Genomic_DNA"/>
</dbReference>
<protein>
    <recommendedName>
        <fullName evidence="4">Lipocalin-like domain-containing protein</fullName>
    </recommendedName>
</protein>
<gene>
    <name evidence="2" type="ORF">Q763_16390</name>
</gene>
<name>A0A0A2LI12_9FLAO</name>
<proteinExistence type="predicted"/>
<feature type="chain" id="PRO_5002002211" description="Lipocalin-like domain-containing protein" evidence="1">
    <location>
        <begin position="27"/>
        <end position="147"/>
    </location>
</feature>
<evidence type="ECO:0000256" key="1">
    <source>
        <dbReference type="SAM" id="SignalP"/>
    </source>
</evidence>
<evidence type="ECO:0000313" key="3">
    <source>
        <dbReference type="Proteomes" id="UP000030129"/>
    </source>
</evidence>
<accession>A0A0A2LI12</accession>
<evidence type="ECO:0008006" key="4">
    <source>
        <dbReference type="Google" id="ProtNLM"/>
    </source>
</evidence>
<feature type="signal peptide" evidence="1">
    <location>
        <begin position="1"/>
        <end position="26"/>
    </location>
</feature>
<dbReference type="RefSeq" id="WP_157499492.1">
    <property type="nucleotide sequence ID" value="NZ_JRLV01000025.1"/>
</dbReference>
<dbReference type="AlphaFoldDB" id="A0A0A2LI12"/>
<organism evidence="2 3">
    <name type="scientific">Flavobacterium beibuense F44-8</name>
    <dbReference type="NCBI Taxonomy" id="1406840"/>
    <lineage>
        <taxon>Bacteria</taxon>
        <taxon>Pseudomonadati</taxon>
        <taxon>Bacteroidota</taxon>
        <taxon>Flavobacteriia</taxon>
        <taxon>Flavobacteriales</taxon>
        <taxon>Flavobacteriaceae</taxon>
        <taxon>Flavobacterium</taxon>
    </lineage>
</organism>
<evidence type="ECO:0000313" key="2">
    <source>
        <dbReference type="EMBL" id="KGO78861.1"/>
    </source>
</evidence>
<sequence length="147" mass="17088">MKKLNHTLLKTFAVFTVLFMVACSNDDDTTANNDTNVIVDPEEEIPVDPFIGNWKSLGYYVNDEYFENEDCENVELNINDENTGTMTYHDCGWEDESENLTWEKLEENKYKITIPDDTATLNTVFENDLMKVTVEGEEDYIEVFQKQ</sequence>
<comment type="caution">
    <text evidence="2">The sequence shown here is derived from an EMBL/GenBank/DDBJ whole genome shotgun (WGS) entry which is preliminary data.</text>
</comment>
<dbReference type="Proteomes" id="UP000030129">
    <property type="component" value="Unassembled WGS sequence"/>
</dbReference>